<dbReference type="InterPro" id="IPR050330">
    <property type="entry name" value="Bact_OuterMem_StrucFunc"/>
</dbReference>
<evidence type="ECO:0000256" key="6">
    <source>
        <dbReference type="SAM" id="SignalP"/>
    </source>
</evidence>
<dbReference type="InterPro" id="IPR006664">
    <property type="entry name" value="OMP_bac"/>
</dbReference>
<evidence type="ECO:0000256" key="3">
    <source>
        <dbReference type="ARBA" id="ARBA00023237"/>
    </source>
</evidence>
<feature type="chain" id="PRO_5036771898" evidence="6">
    <location>
        <begin position="21"/>
        <end position="433"/>
    </location>
</feature>
<evidence type="ECO:0000256" key="5">
    <source>
        <dbReference type="SAM" id="MobiDB-lite"/>
    </source>
</evidence>
<evidence type="ECO:0000313" key="8">
    <source>
        <dbReference type="EMBL" id="MBO0931797.1"/>
    </source>
</evidence>
<dbReference type="Gene3D" id="2.60.40.1120">
    <property type="entry name" value="Carboxypeptidase-like, regulatory domain"/>
    <property type="match status" value="1"/>
</dbReference>
<dbReference type="AlphaFoldDB" id="A0A939G3Q3"/>
<proteinExistence type="predicted"/>
<dbReference type="PRINTS" id="PR01021">
    <property type="entry name" value="OMPADOMAIN"/>
</dbReference>
<keyword evidence="6" id="KW-0732">Signal</keyword>
<evidence type="ECO:0000259" key="7">
    <source>
        <dbReference type="PROSITE" id="PS51123"/>
    </source>
</evidence>
<dbReference type="Proteomes" id="UP000664795">
    <property type="component" value="Unassembled WGS sequence"/>
</dbReference>
<dbReference type="Pfam" id="PF00691">
    <property type="entry name" value="OmpA"/>
    <property type="match status" value="1"/>
</dbReference>
<dbReference type="EMBL" id="JAFMYU010000008">
    <property type="protein sequence ID" value="MBO0931797.1"/>
    <property type="molecule type" value="Genomic_DNA"/>
</dbReference>
<organism evidence="8 9">
    <name type="scientific">Fibrella aquatilis</name>
    <dbReference type="NCBI Taxonomy" id="2817059"/>
    <lineage>
        <taxon>Bacteria</taxon>
        <taxon>Pseudomonadati</taxon>
        <taxon>Bacteroidota</taxon>
        <taxon>Cytophagia</taxon>
        <taxon>Cytophagales</taxon>
        <taxon>Spirosomataceae</taxon>
        <taxon>Fibrella</taxon>
    </lineage>
</organism>
<dbReference type="CDD" id="cd07185">
    <property type="entry name" value="OmpA_C-like"/>
    <property type="match status" value="1"/>
</dbReference>
<name>A0A939G3Q3_9BACT</name>
<comment type="caution">
    <text evidence="8">The sequence shown here is derived from an EMBL/GenBank/DDBJ whole genome shotgun (WGS) entry which is preliminary data.</text>
</comment>
<feature type="signal peptide" evidence="6">
    <location>
        <begin position="1"/>
        <end position="20"/>
    </location>
</feature>
<dbReference type="InterPro" id="IPR006665">
    <property type="entry name" value="OmpA-like"/>
</dbReference>
<feature type="domain" description="OmpA-like" evidence="7">
    <location>
        <begin position="319"/>
        <end position="433"/>
    </location>
</feature>
<evidence type="ECO:0000313" key="9">
    <source>
        <dbReference type="Proteomes" id="UP000664795"/>
    </source>
</evidence>
<dbReference type="InterPro" id="IPR036737">
    <property type="entry name" value="OmpA-like_sf"/>
</dbReference>
<reference evidence="8 9" key="1">
    <citation type="submission" date="2021-03" db="EMBL/GenBank/DDBJ databases">
        <title>Fibrella sp. HMF5036 genome sequencing and assembly.</title>
        <authorList>
            <person name="Kang H."/>
            <person name="Kim H."/>
            <person name="Bae S."/>
            <person name="Joh K."/>
        </authorList>
    </citation>
    <scope>NUCLEOTIDE SEQUENCE [LARGE SCALE GENOMIC DNA]</scope>
    <source>
        <strain evidence="8 9">HMF5036</strain>
    </source>
</reference>
<dbReference type="PANTHER" id="PTHR30329">
    <property type="entry name" value="STATOR ELEMENT OF FLAGELLAR MOTOR COMPLEX"/>
    <property type="match status" value="1"/>
</dbReference>
<dbReference type="SUPFAM" id="SSF103088">
    <property type="entry name" value="OmpA-like"/>
    <property type="match status" value="1"/>
</dbReference>
<feature type="compositionally biased region" description="Pro residues" evidence="5">
    <location>
        <begin position="197"/>
        <end position="224"/>
    </location>
</feature>
<accession>A0A939G3Q3</accession>
<dbReference type="RefSeq" id="WP_207335759.1">
    <property type="nucleotide sequence ID" value="NZ_JAFMYU010000008.1"/>
</dbReference>
<keyword evidence="9" id="KW-1185">Reference proteome</keyword>
<dbReference type="PROSITE" id="PS51123">
    <property type="entry name" value="OMPA_2"/>
    <property type="match status" value="1"/>
</dbReference>
<dbReference type="GO" id="GO:0009279">
    <property type="term" value="C:cell outer membrane"/>
    <property type="evidence" value="ECO:0007669"/>
    <property type="project" value="UniProtKB-SubCell"/>
</dbReference>
<evidence type="ECO:0000256" key="4">
    <source>
        <dbReference type="PROSITE-ProRule" id="PRU00473"/>
    </source>
</evidence>
<dbReference type="Gene3D" id="3.30.1330.60">
    <property type="entry name" value="OmpA-like domain"/>
    <property type="match status" value="1"/>
</dbReference>
<keyword evidence="2 4" id="KW-0472">Membrane</keyword>
<dbReference type="PANTHER" id="PTHR30329:SF21">
    <property type="entry name" value="LIPOPROTEIN YIAD-RELATED"/>
    <property type="match status" value="1"/>
</dbReference>
<evidence type="ECO:0000256" key="2">
    <source>
        <dbReference type="ARBA" id="ARBA00023136"/>
    </source>
</evidence>
<evidence type="ECO:0000256" key="1">
    <source>
        <dbReference type="ARBA" id="ARBA00004442"/>
    </source>
</evidence>
<comment type="subcellular location">
    <subcellularLocation>
        <location evidence="1">Cell outer membrane</location>
    </subcellularLocation>
</comment>
<sequence>MQLRLIILLLGWLLTLSAVAQSVDYSTPKPRVDDVNDPDVVINRIDLTAKYTIIYMRFRDRNLTQADEEEQDVPRKEKSKPAPKRPPFRFPGIPYPIPDRIEADDSRTIHFVPTARLYANGGARSFKFLKADNIPTDKRRKVRPGEKVDFVAYFERLDPGIEVFDLFECSDRNRPGETCFNFWGVHVINPLKRTTPPATPPVKPKPTPPPAPKPTPVPEVKPTPPTDVLAIKGTVRDAKTGKAVPATLTYRLLSGPESGGDEAADSVRAQAGDGAYRIPGNALTVWDVTVSAKGYFGQRDTVAIARAEKTVNFELVPIVAGAKITLKNIYFAQSKYELQAESFPELDRLVTVMRQNPTMTIKLEGHTDIIGDFDANLELSRNRVFAVKRYLLSKGIATTRVEAVGYGHSRPINSTRGTPHPENRRVEMVITKV</sequence>
<feature type="region of interest" description="Disordered" evidence="5">
    <location>
        <begin position="65"/>
        <end position="90"/>
    </location>
</feature>
<feature type="region of interest" description="Disordered" evidence="5">
    <location>
        <begin position="193"/>
        <end position="224"/>
    </location>
</feature>
<gene>
    <name evidence="8" type="ORF">J2I48_12380</name>
</gene>
<keyword evidence="3" id="KW-0998">Cell outer membrane</keyword>
<protein>
    <submittedName>
        <fullName evidence="8">OmpA family protein</fullName>
    </submittedName>
</protein>